<reference evidence="2 3" key="1">
    <citation type="submission" date="2017-06" db="EMBL/GenBank/DDBJ databases">
        <authorList>
            <person name="Kim H.J."/>
            <person name="Triplett B.A."/>
        </authorList>
    </citation>
    <scope>NUCLEOTIDE SEQUENCE [LARGE SCALE GENOMIC DNA]</scope>
    <source>
        <strain evidence="2">FRACA_ARgP5</strain>
    </source>
</reference>
<organism evidence="2 3">
    <name type="scientific">Frankia canadensis</name>
    <dbReference type="NCBI Taxonomy" id="1836972"/>
    <lineage>
        <taxon>Bacteria</taxon>
        <taxon>Bacillati</taxon>
        <taxon>Actinomycetota</taxon>
        <taxon>Actinomycetes</taxon>
        <taxon>Frankiales</taxon>
        <taxon>Frankiaceae</taxon>
        <taxon>Frankia</taxon>
    </lineage>
</organism>
<dbReference type="EMBL" id="FZMO01000002">
    <property type="protein sequence ID" value="SNQ45433.1"/>
    <property type="molecule type" value="Genomic_DNA"/>
</dbReference>
<keyword evidence="3" id="KW-1185">Reference proteome</keyword>
<proteinExistence type="predicted"/>
<evidence type="ECO:0000313" key="2">
    <source>
        <dbReference type="EMBL" id="SNQ45433.1"/>
    </source>
</evidence>
<evidence type="ECO:0000313" key="3">
    <source>
        <dbReference type="Proteomes" id="UP000234331"/>
    </source>
</evidence>
<evidence type="ECO:0000256" key="1">
    <source>
        <dbReference type="SAM" id="MobiDB-lite"/>
    </source>
</evidence>
<feature type="region of interest" description="Disordered" evidence="1">
    <location>
        <begin position="1"/>
        <end position="33"/>
    </location>
</feature>
<dbReference type="Proteomes" id="UP000234331">
    <property type="component" value="Unassembled WGS sequence"/>
</dbReference>
<sequence>MPDTGASTPVRPDEDAAPGETEAPVVGRAGRAGGVVGVVDGLASVRRRPRAFARSVWDWP</sequence>
<accession>A0A2I2KIE7</accession>
<name>A0A2I2KIE7_9ACTN</name>
<dbReference type="AlphaFoldDB" id="A0A2I2KIE7"/>
<protein>
    <submittedName>
        <fullName evidence="2">Uncharacterized protein</fullName>
    </submittedName>
</protein>
<gene>
    <name evidence="2" type="ORF">FRACA_100001</name>
</gene>